<evidence type="ECO:0000256" key="4">
    <source>
        <dbReference type="ARBA" id="ARBA00023136"/>
    </source>
</evidence>
<protein>
    <recommendedName>
        <fullName evidence="6">DUF1232 domain-containing protein</fullName>
    </recommendedName>
</protein>
<keyword evidence="2 5" id="KW-0812">Transmembrane</keyword>
<reference evidence="8" key="1">
    <citation type="submission" date="2016-10" db="EMBL/GenBank/DDBJ databases">
        <authorList>
            <person name="Varghese N."/>
            <person name="Submissions S."/>
        </authorList>
    </citation>
    <scope>NUCLEOTIDE SEQUENCE [LARGE SCALE GENOMIC DNA]</scope>
    <source>
        <strain evidence="8">B48,IBRC-M 10115,DSM 25386,CECT 8001</strain>
    </source>
</reference>
<organism evidence="7 8">
    <name type="scientific">Mesobacillus persicus</name>
    <dbReference type="NCBI Taxonomy" id="930146"/>
    <lineage>
        <taxon>Bacteria</taxon>
        <taxon>Bacillati</taxon>
        <taxon>Bacillota</taxon>
        <taxon>Bacilli</taxon>
        <taxon>Bacillales</taxon>
        <taxon>Bacillaceae</taxon>
        <taxon>Mesobacillus</taxon>
    </lineage>
</organism>
<evidence type="ECO:0000256" key="3">
    <source>
        <dbReference type="ARBA" id="ARBA00022989"/>
    </source>
</evidence>
<evidence type="ECO:0000256" key="5">
    <source>
        <dbReference type="SAM" id="Phobius"/>
    </source>
</evidence>
<evidence type="ECO:0000256" key="1">
    <source>
        <dbReference type="ARBA" id="ARBA00004127"/>
    </source>
</evidence>
<gene>
    <name evidence="7" type="ORF">SAMN05192533_107182</name>
</gene>
<dbReference type="AlphaFoldDB" id="A0A1H8CR11"/>
<dbReference type="InterPro" id="IPR010652">
    <property type="entry name" value="DUF1232"/>
</dbReference>
<accession>A0A1H8CR11</accession>
<dbReference type="STRING" id="930146.SAMN05192533_107182"/>
<sequence>MIKFLKRIKFIFKFWKSIPFIIDFFKTKEVDLYKKVLSGLMILTYAFFPFDLIPDFIYLFGIIDDIVVTSFIIERMVKWAPETLKNKYRLI</sequence>
<evidence type="ECO:0000259" key="6">
    <source>
        <dbReference type="Pfam" id="PF06803"/>
    </source>
</evidence>
<dbReference type="RefSeq" id="WP_425283760.1">
    <property type="nucleotide sequence ID" value="NZ_FOBW01000007.1"/>
</dbReference>
<name>A0A1H8CR11_9BACI</name>
<keyword evidence="8" id="KW-1185">Reference proteome</keyword>
<evidence type="ECO:0000256" key="2">
    <source>
        <dbReference type="ARBA" id="ARBA00022692"/>
    </source>
</evidence>
<comment type="subcellular location">
    <subcellularLocation>
        <location evidence="1">Endomembrane system</location>
        <topology evidence="1">Multi-pass membrane protein</topology>
    </subcellularLocation>
</comment>
<dbReference type="EMBL" id="FOBW01000007">
    <property type="protein sequence ID" value="SEM96874.1"/>
    <property type="molecule type" value="Genomic_DNA"/>
</dbReference>
<dbReference type="Proteomes" id="UP000198553">
    <property type="component" value="Unassembled WGS sequence"/>
</dbReference>
<dbReference type="Pfam" id="PF06803">
    <property type="entry name" value="DUF1232"/>
    <property type="match status" value="1"/>
</dbReference>
<evidence type="ECO:0000313" key="7">
    <source>
        <dbReference type="EMBL" id="SEM96874.1"/>
    </source>
</evidence>
<feature type="domain" description="DUF1232" evidence="6">
    <location>
        <begin position="41"/>
        <end position="70"/>
    </location>
</feature>
<keyword evidence="4 5" id="KW-0472">Membrane</keyword>
<dbReference type="GO" id="GO:0012505">
    <property type="term" value="C:endomembrane system"/>
    <property type="evidence" value="ECO:0007669"/>
    <property type="project" value="UniProtKB-SubCell"/>
</dbReference>
<proteinExistence type="predicted"/>
<keyword evidence="3 5" id="KW-1133">Transmembrane helix</keyword>
<feature type="transmembrane region" description="Helical" evidence="5">
    <location>
        <begin position="32"/>
        <end position="50"/>
    </location>
</feature>
<evidence type="ECO:0000313" key="8">
    <source>
        <dbReference type="Proteomes" id="UP000198553"/>
    </source>
</evidence>